<evidence type="ECO:0000313" key="2">
    <source>
        <dbReference type="Proteomes" id="UP001165427"/>
    </source>
</evidence>
<proteinExistence type="predicted"/>
<protein>
    <submittedName>
        <fullName evidence="1">Protein GlmU</fullName>
    </submittedName>
</protein>
<dbReference type="SUPFAM" id="SSF51161">
    <property type="entry name" value="Trimeric LpxA-like enzymes"/>
    <property type="match status" value="1"/>
</dbReference>
<sequence>MPDPGAVVIGDDVALDRISGDGVVLHPGSRISGARTFVTSGARIGSEGPATVENCYVGPGAALKGGYFADAVFLAKASCGLGAHVRQGTILEEQASVAHTVGLKQTILFPYVTLGSLINFCDCLMAGGTGRDNHSEVGSSYIHFNFTPNQDKATPSLIGDVPGGVMLNRSPVFLGGQGGLVGPCRLAYGTVTAAGIICRHDQLKENHLVLGGKSRSGSIPYVTGNFLGLKRILDNNFHYIGNLYALGQWYAHVRRLFVGNGLPAPLLEGLQETLQNGIDERIGQLGRLRDKLAGAAADGVAGRFADGWSELRERLIALQPFEGDGAVRDRFLEQVAHQISERGKDYLAVIGGLDRALADAGTQWLNGIVERVAETATLLTR</sequence>
<gene>
    <name evidence="1" type="ORF">MRX98_18050</name>
</gene>
<dbReference type="Gene3D" id="2.160.10.10">
    <property type="entry name" value="Hexapeptide repeat proteins"/>
    <property type="match status" value="1"/>
</dbReference>
<dbReference type="RefSeq" id="WP_246913317.1">
    <property type="nucleotide sequence ID" value="NZ_JALJRB010000027.1"/>
</dbReference>
<dbReference type="Proteomes" id="UP001165427">
    <property type="component" value="Unassembled WGS sequence"/>
</dbReference>
<accession>A0AA41UMD0</accession>
<comment type="caution">
    <text evidence="1">The sequence shown here is derived from an EMBL/GenBank/DDBJ whole genome shotgun (WGS) entry which is preliminary data.</text>
</comment>
<dbReference type="AlphaFoldDB" id="A0AA41UMD0"/>
<dbReference type="EMBL" id="JALJRB010000027">
    <property type="protein sequence ID" value="MCJ8502486.1"/>
    <property type="molecule type" value="Genomic_DNA"/>
</dbReference>
<name>A0AA41UMD0_9BACT</name>
<organism evidence="1 2">
    <name type="scientific">Desulfatitalea alkaliphila</name>
    <dbReference type="NCBI Taxonomy" id="2929485"/>
    <lineage>
        <taxon>Bacteria</taxon>
        <taxon>Pseudomonadati</taxon>
        <taxon>Thermodesulfobacteriota</taxon>
        <taxon>Desulfobacteria</taxon>
        <taxon>Desulfobacterales</taxon>
        <taxon>Desulfosarcinaceae</taxon>
        <taxon>Desulfatitalea</taxon>
    </lineage>
</organism>
<reference evidence="1" key="1">
    <citation type="submission" date="2022-04" db="EMBL/GenBank/DDBJ databases">
        <title>Desulfatitalea alkaliphila sp. nov., a novel anaerobic sulfate-reducing bacterium isolated from terrestrial mud volcano, Taman Peninsula, Russia.</title>
        <authorList>
            <person name="Khomyakova M.A."/>
            <person name="Merkel A.Y."/>
            <person name="Slobodkin A.I."/>
        </authorList>
    </citation>
    <scope>NUCLEOTIDE SEQUENCE</scope>
    <source>
        <strain evidence="1">M08but</strain>
    </source>
</reference>
<evidence type="ECO:0000313" key="1">
    <source>
        <dbReference type="EMBL" id="MCJ8502486.1"/>
    </source>
</evidence>
<dbReference type="InterPro" id="IPR011004">
    <property type="entry name" value="Trimer_LpxA-like_sf"/>
</dbReference>
<keyword evidence="2" id="KW-1185">Reference proteome</keyword>